<evidence type="ECO:0000259" key="3">
    <source>
        <dbReference type="SMART" id="SM00458"/>
    </source>
</evidence>
<dbReference type="SMART" id="SM00458">
    <property type="entry name" value="RICIN"/>
    <property type="match status" value="1"/>
</dbReference>
<evidence type="ECO:0000256" key="1">
    <source>
        <dbReference type="SAM" id="Coils"/>
    </source>
</evidence>
<dbReference type="SUPFAM" id="SSF50370">
    <property type="entry name" value="Ricin B-like lectins"/>
    <property type="match status" value="1"/>
</dbReference>
<feature type="region of interest" description="Disordered" evidence="2">
    <location>
        <begin position="654"/>
        <end position="868"/>
    </location>
</feature>
<feature type="region of interest" description="Disordered" evidence="2">
    <location>
        <begin position="885"/>
        <end position="922"/>
    </location>
</feature>
<dbReference type="Proteomes" id="UP001553843">
    <property type="component" value="Unassembled WGS sequence"/>
</dbReference>
<evidence type="ECO:0000313" key="4">
    <source>
        <dbReference type="EMBL" id="MEW2363968.1"/>
    </source>
</evidence>
<feature type="compositionally biased region" description="Basic and acidic residues" evidence="2">
    <location>
        <begin position="654"/>
        <end position="685"/>
    </location>
</feature>
<dbReference type="Gene3D" id="2.80.10.50">
    <property type="match status" value="2"/>
</dbReference>
<feature type="region of interest" description="Disordered" evidence="2">
    <location>
        <begin position="1086"/>
        <end position="1160"/>
    </location>
</feature>
<keyword evidence="1" id="KW-0175">Coiled coil</keyword>
<gene>
    <name evidence="4" type="ORF">AB0887_18755</name>
</gene>
<accession>A0ABV3LWZ5</accession>
<dbReference type="InterPro" id="IPR032722">
    <property type="entry name" value="Deaminase_XOO_2897"/>
</dbReference>
<protein>
    <submittedName>
        <fullName evidence="4">Ricin-type beta-trefoil lectin domain protein</fullName>
    </submittedName>
</protein>
<dbReference type="Pfam" id="PF14440">
    <property type="entry name" value="XOO_2897-deam"/>
    <property type="match status" value="1"/>
</dbReference>
<dbReference type="RefSeq" id="WP_359780239.1">
    <property type="nucleotide sequence ID" value="NZ_JBEYRR010000007.1"/>
</dbReference>
<feature type="compositionally biased region" description="Basic and acidic residues" evidence="2">
    <location>
        <begin position="750"/>
        <end position="787"/>
    </location>
</feature>
<feature type="coiled-coil region" evidence="1">
    <location>
        <begin position="983"/>
        <end position="1015"/>
    </location>
</feature>
<dbReference type="PROSITE" id="PS50231">
    <property type="entry name" value="RICIN_B_LECTIN"/>
    <property type="match status" value="1"/>
</dbReference>
<dbReference type="CDD" id="cd00161">
    <property type="entry name" value="beta-trefoil_Ricin-like"/>
    <property type="match status" value="1"/>
</dbReference>
<keyword evidence="5" id="KW-1185">Reference proteome</keyword>
<feature type="compositionally biased region" description="Basic and acidic residues" evidence="2">
    <location>
        <begin position="892"/>
        <end position="902"/>
    </location>
</feature>
<feature type="compositionally biased region" description="Basic and acidic residues" evidence="2">
    <location>
        <begin position="1112"/>
        <end position="1142"/>
    </location>
</feature>
<dbReference type="InterPro" id="IPR000772">
    <property type="entry name" value="Ricin_B_lectin"/>
</dbReference>
<name>A0ABV3LWZ5_9ACTN</name>
<sequence length="1536" mass="162064">MRSRSPGFLLPRPGKSGFLARTALLLTTVAVLLTLAVHPDLLNRLAGAGAAAGDDRPYDWSQDTAAEQLRQDQCLMTEVLRLGGPAMAGVAQSGLDQDPDRLHALANREHWENTPLATAYATDQKDYDKQEEALYAARETWQEPLEGLATPAGFSVTGFYWPPGTSGNDGEPFDSQTGLTKWISDRFWQDDADFYEDTTPSADKTTVKAVKELGAPLYKQDPDPGLPRDERDRAYAEQEAFEHLTDGVMEEPMGADDARLFLASGGFPRLAPEPGTAEFRIAVEDMKSRFATCAWRDAIDPNQVLGGVSDTATQEWQQEIASQAVQRNQILDANKDATNALTDGSKTLSKLIGYSWTADRLARWQDYWSPGGVGTVGDKPAVIEVHAARGKCLDVQGSGKTDGTPVQIYTCNGSAAQKWLVHGDDNGLRLENANSSKCLDVDNNTAANGTVIQIWTCKSGPAQTWEYNLNATTALKNAGTGKCLGLPKYDNGHNAQLYACNGAGPQQFDIKPSGYAGDVPPKVQFNQAAAGMAKTRSKARVNLEFLKAQAAKAKKAAASSDTAEQAAYQVADTAGAPRGRGLLVGQQKAQVTHGAVAALDAMVKAGETAEAATRASGGDSQTIAQRALAQTAQTKTEFRKEAAHIAELQAKAARDAAKVHRDNAKEDRETAEAKLAETEKAEGEAKAAAADAHAKRLAAEAEEKTAKAEKETAAAKQAEAEEHKTKAQGHAATAKKAKKDAEGAEATAQSKRDDAKKSRDKARDLRDDAWDAEQKADTARAKADAKQAHAQSLDAGDAADDARAAADKADKHATEAETAAKKARSEADAATRAAAEADAAATRSEAAAKRARAHADDAQAAKLKADAAVKKATSSAADAIQAAKDAAYEADQAVKEADKAEQLAKTAKSHADEASKQSAKARAASVKAAGYAHVTAGAAVDAGKAAVQVAQPANDAIQIGSPYTDTDSAASLVVLTGQASKTIAEQQQAVADAHAKNADEEAKAAKAIADKAQDDTKAAYQHAANAAGYAATARGYAKEALGHSAAAAKAATKAAQSLARTVEYGKQATADAEAADKAAGRAEGYAKDARDSADEAALDAQAARDAADAAEQDAKDARAAADRADKAATEAEQYAKDAEKYAQEAQEASDSAQRKEANKQIETGTVPDEAGVSIGGMFYVINRVEKVGDMKVLKKTEGCDGWWDQLFYDGDCTITGKIGYKADLDLFLCTAEGVDAMKWGCPADSTVYLGEHSTKALSTEVTHNITIAEYQKGVDPIDILFGSWIRCVQKILPGGEKGSLGGCAWAAVDVATLFAGKILRPIADAVRSLDAAVRTGIGITDAFKALRTVGLADDVVARIGYRALDEFAKFCTKRTTRRLLTAPASVPGEGCGGLIRYNSDELSRMAYHYRTENGYFGAQHNVAVAKVPGWNDPKTGDLVVANSKFSGHSETEILDKLKAKGFDPKQITTLYTERSPCGSCVSELAAALKEGTPVTWSVPYLPGMESGAKQLLAEYVKRAGGGRSARSLAGQQQEGK</sequence>
<reference evidence="4 5" key="1">
    <citation type="submission" date="2024-06" db="EMBL/GenBank/DDBJ databases">
        <title>The Natural Products Discovery Center: Release of the First 8490 Sequenced Strains for Exploring Actinobacteria Biosynthetic Diversity.</title>
        <authorList>
            <person name="Kalkreuter E."/>
            <person name="Kautsar S.A."/>
            <person name="Yang D."/>
            <person name="Bader C.D."/>
            <person name="Teijaro C.N."/>
            <person name="Fluegel L."/>
            <person name="Davis C.M."/>
            <person name="Simpson J.R."/>
            <person name="Lauterbach L."/>
            <person name="Steele A.D."/>
            <person name="Gui C."/>
            <person name="Meng S."/>
            <person name="Li G."/>
            <person name="Viehrig K."/>
            <person name="Ye F."/>
            <person name="Su P."/>
            <person name="Kiefer A.F."/>
            <person name="Nichols A."/>
            <person name="Cepeda A.J."/>
            <person name="Yan W."/>
            <person name="Fan B."/>
            <person name="Jiang Y."/>
            <person name="Adhikari A."/>
            <person name="Zheng C.-J."/>
            <person name="Schuster L."/>
            <person name="Cowan T.M."/>
            <person name="Smanski M.J."/>
            <person name="Chevrette M.G."/>
            <person name="De Carvalho L.P.S."/>
            <person name="Shen B."/>
        </authorList>
    </citation>
    <scope>NUCLEOTIDE SEQUENCE [LARGE SCALE GENOMIC DNA]</scope>
    <source>
        <strain evidence="4 5">NPDC047833</strain>
    </source>
</reference>
<dbReference type="EMBL" id="JBEYRS010000007">
    <property type="protein sequence ID" value="MEW2363968.1"/>
    <property type="molecule type" value="Genomic_DNA"/>
</dbReference>
<feature type="compositionally biased region" description="Low complexity" evidence="2">
    <location>
        <begin position="830"/>
        <end position="845"/>
    </location>
</feature>
<dbReference type="InterPro" id="IPR035992">
    <property type="entry name" value="Ricin_B-like_lectins"/>
</dbReference>
<evidence type="ECO:0000313" key="5">
    <source>
        <dbReference type="Proteomes" id="UP001553843"/>
    </source>
</evidence>
<evidence type="ECO:0000256" key="2">
    <source>
        <dbReference type="SAM" id="MobiDB-lite"/>
    </source>
</evidence>
<organism evidence="4 5">
    <name type="scientific">Streptomyces huasconensis</name>
    <dbReference type="NCBI Taxonomy" id="1854574"/>
    <lineage>
        <taxon>Bacteria</taxon>
        <taxon>Bacillati</taxon>
        <taxon>Actinomycetota</taxon>
        <taxon>Actinomycetes</taxon>
        <taxon>Kitasatosporales</taxon>
        <taxon>Streptomycetaceae</taxon>
        <taxon>Streptomyces</taxon>
    </lineage>
</organism>
<comment type="caution">
    <text evidence="4">The sequence shown here is derived from an EMBL/GenBank/DDBJ whole genome shotgun (WGS) entry which is preliminary data.</text>
</comment>
<feature type="compositionally biased region" description="Basic and acidic residues" evidence="2">
    <location>
        <begin position="853"/>
        <end position="868"/>
    </location>
</feature>
<feature type="domain" description="Ricin B lectin" evidence="3">
    <location>
        <begin position="379"/>
        <end position="511"/>
    </location>
</feature>
<feature type="compositionally biased region" description="Basic and acidic residues" evidence="2">
    <location>
        <begin position="692"/>
        <end position="725"/>
    </location>
</feature>
<dbReference type="Pfam" id="PF00652">
    <property type="entry name" value="Ricin_B_lectin"/>
    <property type="match status" value="1"/>
</dbReference>
<feature type="compositionally biased region" description="Basic and acidic residues" evidence="2">
    <location>
        <begin position="800"/>
        <end position="829"/>
    </location>
</feature>
<proteinExistence type="predicted"/>